<dbReference type="GO" id="GO:0016787">
    <property type="term" value="F:hydrolase activity"/>
    <property type="evidence" value="ECO:0007669"/>
    <property type="project" value="UniProtKB-KW"/>
</dbReference>
<evidence type="ECO:0000313" key="3">
    <source>
        <dbReference type="Proteomes" id="UP000319148"/>
    </source>
</evidence>
<dbReference type="InterPro" id="IPR036928">
    <property type="entry name" value="AS_sf"/>
</dbReference>
<reference evidence="3" key="1">
    <citation type="submission" date="2019-06" db="EMBL/GenBank/DDBJ databases">
        <title>The complete genome of Emcibacter congregatus ZYLT.</title>
        <authorList>
            <person name="Zhao Z."/>
        </authorList>
    </citation>
    <scope>NUCLEOTIDE SEQUENCE [LARGE SCALE GENOMIC DNA]</scope>
    <source>
        <strain evidence="3">MCCC 1A06723</strain>
    </source>
</reference>
<comment type="caution">
    <text evidence="2">The sequence shown here is derived from an EMBL/GenBank/DDBJ whole genome shotgun (WGS) entry which is preliminary data.</text>
</comment>
<organism evidence="2 3">
    <name type="scientific">Emcibacter nanhaiensis</name>
    <dbReference type="NCBI Taxonomy" id="1505037"/>
    <lineage>
        <taxon>Bacteria</taxon>
        <taxon>Pseudomonadati</taxon>
        <taxon>Pseudomonadota</taxon>
        <taxon>Alphaproteobacteria</taxon>
        <taxon>Emcibacterales</taxon>
        <taxon>Emcibacteraceae</taxon>
        <taxon>Emcibacter</taxon>
    </lineage>
</organism>
<dbReference type="PANTHER" id="PTHR11895">
    <property type="entry name" value="TRANSAMIDASE"/>
    <property type="match status" value="1"/>
</dbReference>
<dbReference type="InterPro" id="IPR023631">
    <property type="entry name" value="Amidase_dom"/>
</dbReference>
<accession>A0A501PFS5</accession>
<dbReference type="InterPro" id="IPR000120">
    <property type="entry name" value="Amidase"/>
</dbReference>
<keyword evidence="2" id="KW-0378">Hydrolase</keyword>
<evidence type="ECO:0000259" key="1">
    <source>
        <dbReference type="Pfam" id="PF01425"/>
    </source>
</evidence>
<dbReference type="Gene3D" id="3.90.1300.10">
    <property type="entry name" value="Amidase signature (AS) domain"/>
    <property type="match status" value="1"/>
</dbReference>
<dbReference type="PANTHER" id="PTHR11895:SF151">
    <property type="entry name" value="GLUTAMYL-TRNA(GLN) AMIDOTRANSFERASE SUBUNIT A"/>
    <property type="match status" value="1"/>
</dbReference>
<dbReference type="RefSeq" id="WP_139941244.1">
    <property type="nucleotide sequence ID" value="NZ_JBHSYP010000002.1"/>
</dbReference>
<keyword evidence="3" id="KW-1185">Reference proteome</keyword>
<dbReference type="OrthoDB" id="9811471at2"/>
<name>A0A501PFS5_9PROT</name>
<dbReference type="SUPFAM" id="SSF75304">
    <property type="entry name" value="Amidase signature (AS) enzymes"/>
    <property type="match status" value="1"/>
</dbReference>
<dbReference type="EMBL" id="VFIY01000015">
    <property type="protein sequence ID" value="TPD59025.1"/>
    <property type="molecule type" value="Genomic_DNA"/>
</dbReference>
<evidence type="ECO:0000313" key="2">
    <source>
        <dbReference type="EMBL" id="TPD59025.1"/>
    </source>
</evidence>
<proteinExistence type="predicted"/>
<dbReference type="Proteomes" id="UP000319148">
    <property type="component" value="Unassembled WGS sequence"/>
</dbReference>
<feature type="domain" description="Amidase" evidence="1">
    <location>
        <begin position="27"/>
        <end position="447"/>
    </location>
</feature>
<dbReference type="Pfam" id="PF01425">
    <property type="entry name" value="Amidase"/>
    <property type="match status" value="1"/>
</dbReference>
<dbReference type="NCBIfam" id="NF005688">
    <property type="entry name" value="PRK07488.1"/>
    <property type="match status" value="1"/>
</dbReference>
<protein>
    <submittedName>
        <fullName evidence="2">Indoleacetamide hydrolase</fullName>
    </submittedName>
</protein>
<gene>
    <name evidence="2" type="primary">iaaH</name>
    <name evidence="2" type="ORF">FIV46_12370</name>
</gene>
<dbReference type="AlphaFoldDB" id="A0A501PFS5"/>
<sequence length="465" mass="48767">MTISDLTATEALRRIRGGELSIEDYARQVIARAEKLAKLNVFITFDPEQFLEDARRADKAGGNRALCGLPIALKDNIDTKGYPTSGGTAALKGHRPAANAPAVQKLLDQGAIIAGKLNLHELAMGITSNNGVFGAVHNPYNPDMIPGGSSGGSAAAVAAGIVPVALGTDTGGSARIPGALCGVVGFRPTMDRYGNQGAVPISHTRDTIGTFAHTVEDVMLVDEAITAEKSLDALPDLHGVRLGVPRGYFYENLEPDVATAAEKTLDLLRAKGAVLVEADIPDVGPLDEAVSFPVVLYEFLPDLEKYLCKQGCEITVEELVAEIGSPDVKGLSLSLLGEGAMPEEAYRAAIEVHRPALQKAYADYFKAHDVAAVIFPTTPLTARPIGQDETVELNGEQVPTFGTFIRNTDPGSNAGLPGISLPVGLSSAGLPIGMELDGPDGSDRKLLQLAAAIQDVLEPMPAPKL</sequence>